<proteinExistence type="predicted"/>
<dbReference type="Gene3D" id="3.40.50.300">
    <property type="entry name" value="P-loop containing nucleotide triphosphate hydrolases"/>
    <property type="match status" value="2"/>
</dbReference>
<name>A0A2M9A9E0_9BACT</name>
<evidence type="ECO:0000313" key="3">
    <source>
        <dbReference type="EMBL" id="PJJ42298.1"/>
    </source>
</evidence>
<feature type="domain" description="ATPase" evidence="1">
    <location>
        <begin position="3"/>
        <end position="166"/>
    </location>
</feature>
<feature type="domain" description="DUF234" evidence="2">
    <location>
        <begin position="307"/>
        <end position="402"/>
    </location>
</feature>
<dbReference type="PANTHER" id="PTHR34704">
    <property type="entry name" value="ATPASE"/>
    <property type="match status" value="1"/>
</dbReference>
<dbReference type="AlphaFoldDB" id="A0A2M9A9E0"/>
<evidence type="ECO:0000313" key="4">
    <source>
        <dbReference type="Proteomes" id="UP000231134"/>
    </source>
</evidence>
<dbReference type="InterPro" id="IPR027417">
    <property type="entry name" value="P-loop_NTPase"/>
</dbReference>
<sequence length="454" mass="52097">MEFLDREEESKRLKAELSRKGASFVVVYGRRRLGKSTLLKRVLKENDVYFMADRSEESAQRRCLAMTIAVRYEGFDSVAYPDWESLFRAFNYRCAKGSTLCLDEFPYLVKSCEMLPSTLQKLLDEKSLNFNLVICGSSRQMMFDVALDEKSPLYGRAHGILRLKPIPISYLPSALKISAKEAVSEYAVWGGVPRYWELRERYRNFKSALRELALSPMGVLHDEPVHILRDDMRDLVQASTLLGIIGNGANRISQIAACAEKNAATLSAPLKRLVTMQLVDREIPFGENPKNSKHGIYHLSDPFISFYYRFISPYRSLLELGRIDYVEEIVKQHFSEFEGFCWERLCRQAVSGQVVGGEMFNVASRWWGNVGKSERIEIDVVAESMDKKTLLVGECKWTNSENAGRLFAHLNEQVQKLPFVQKYKKIIPVLFLKEKPRDKTDGIVFLPEDILKII</sequence>
<dbReference type="Pfam" id="PF01637">
    <property type="entry name" value="ATPase_2"/>
    <property type="match status" value="1"/>
</dbReference>
<dbReference type="OrthoDB" id="9813134at2"/>
<evidence type="ECO:0008006" key="5">
    <source>
        <dbReference type="Google" id="ProtNLM"/>
    </source>
</evidence>
<dbReference type="Pfam" id="PF03008">
    <property type="entry name" value="DUF234"/>
    <property type="match status" value="1"/>
</dbReference>
<dbReference type="GO" id="GO:0005524">
    <property type="term" value="F:ATP binding"/>
    <property type="evidence" value="ECO:0007669"/>
    <property type="project" value="InterPro"/>
</dbReference>
<dbReference type="SUPFAM" id="SSF52540">
    <property type="entry name" value="P-loop containing nucleoside triphosphate hydrolases"/>
    <property type="match status" value="1"/>
</dbReference>
<dbReference type="RefSeq" id="WP_100426164.1">
    <property type="nucleotide sequence ID" value="NZ_PGEX01000001.1"/>
</dbReference>
<dbReference type="EMBL" id="PGEX01000001">
    <property type="protein sequence ID" value="PJJ42298.1"/>
    <property type="molecule type" value="Genomic_DNA"/>
</dbReference>
<reference evidence="3 4" key="1">
    <citation type="submission" date="2017-11" db="EMBL/GenBank/DDBJ databases">
        <title>Animal gut microbial communities from fecal samples from Wisconsin, USA.</title>
        <authorList>
            <person name="Neumann A."/>
        </authorList>
    </citation>
    <scope>NUCLEOTIDE SEQUENCE [LARGE SCALE GENOMIC DNA]</scope>
    <source>
        <strain evidence="3 4">UWS3</strain>
    </source>
</reference>
<gene>
    <name evidence="3" type="ORF">BGX16_2323</name>
</gene>
<dbReference type="PANTHER" id="PTHR34704:SF1">
    <property type="entry name" value="ATPASE"/>
    <property type="match status" value="1"/>
</dbReference>
<protein>
    <recommendedName>
        <fullName evidence="5">ATP-binding protein</fullName>
    </recommendedName>
</protein>
<organism evidence="3 4">
    <name type="scientific">Hallerella succinigenes</name>
    <dbReference type="NCBI Taxonomy" id="1896222"/>
    <lineage>
        <taxon>Bacteria</taxon>
        <taxon>Pseudomonadati</taxon>
        <taxon>Fibrobacterota</taxon>
        <taxon>Fibrobacteria</taxon>
        <taxon>Fibrobacterales</taxon>
        <taxon>Fibrobacteraceae</taxon>
        <taxon>Hallerella</taxon>
    </lineage>
</organism>
<comment type="caution">
    <text evidence="3">The sequence shown here is derived from an EMBL/GenBank/DDBJ whole genome shotgun (WGS) entry which is preliminary data.</text>
</comment>
<evidence type="ECO:0000259" key="1">
    <source>
        <dbReference type="Pfam" id="PF01637"/>
    </source>
</evidence>
<evidence type="ECO:0000259" key="2">
    <source>
        <dbReference type="Pfam" id="PF03008"/>
    </source>
</evidence>
<keyword evidence="4" id="KW-1185">Reference proteome</keyword>
<dbReference type="Proteomes" id="UP000231134">
    <property type="component" value="Unassembled WGS sequence"/>
</dbReference>
<accession>A0A2M9A9E0</accession>
<dbReference type="InterPro" id="IPR004256">
    <property type="entry name" value="DUF234"/>
</dbReference>
<dbReference type="InterPro" id="IPR011579">
    <property type="entry name" value="ATPase_dom"/>
</dbReference>